<proteinExistence type="predicted"/>
<accession>A0ACB5QK53</accession>
<reference evidence="1" key="1">
    <citation type="submission" date="2021-09" db="EMBL/GenBank/DDBJ databases">
        <title>Isolation and characterization of 3-chlorobenzoate degrading bacteria from soils in Shizuoka.</title>
        <authorList>
            <person name="Ifat A."/>
            <person name="Ogawa N."/>
            <person name="Kimbara K."/>
            <person name="Moriuchi R."/>
            <person name="Dohra H."/>
            <person name="Shintani M."/>
        </authorList>
    </citation>
    <scope>NUCLEOTIDE SEQUENCE</scope>
    <source>
        <strain evidence="1">19CS2-2</strain>
    </source>
</reference>
<organism evidence="1 2">
    <name type="scientific">Caballeronia novacaledonica</name>
    <dbReference type="NCBI Taxonomy" id="1544861"/>
    <lineage>
        <taxon>Bacteria</taxon>
        <taxon>Pseudomonadati</taxon>
        <taxon>Pseudomonadota</taxon>
        <taxon>Betaproteobacteria</taxon>
        <taxon>Burkholderiales</taxon>
        <taxon>Burkholderiaceae</taxon>
        <taxon>Caballeronia</taxon>
    </lineage>
</organism>
<protein>
    <submittedName>
        <fullName evidence="1">Uncharacterized protein</fullName>
    </submittedName>
</protein>
<evidence type="ECO:0000313" key="2">
    <source>
        <dbReference type="Proteomes" id="UP001055013"/>
    </source>
</evidence>
<dbReference type="Proteomes" id="UP001055013">
    <property type="component" value="Unassembled WGS sequence"/>
</dbReference>
<gene>
    <name evidence="1" type="ORF">CBA19CS22_00690</name>
</gene>
<dbReference type="EMBL" id="BPUR01000001">
    <property type="protein sequence ID" value="GJH15002.1"/>
    <property type="molecule type" value="Genomic_DNA"/>
</dbReference>
<name>A0ACB5QK53_9BURK</name>
<keyword evidence="2" id="KW-1185">Reference proteome</keyword>
<evidence type="ECO:0000313" key="1">
    <source>
        <dbReference type="EMBL" id="GJH15002.1"/>
    </source>
</evidence>
<sequence length="102" mass="11398">MTIFTAGKTNLLFFHLDFGCPRITQYLEPSIVRPKLLACDAFVFQRVLYERAGLDRSTLVPIDPLPDGLRAAADTARKIGLTVAQRNSELQGVEGDFGRRYP</sequence>
<comment type="caution">
    <text evidence="1">The sequence shown here is derived from an EMBL/GenBank/DDBJ whole genome shotgun (WGS) entry which is preliminary data.</text>
</comment>